<reference evidence="2" key="1">
    <citation type="submission" date="2020-10" db="EMBL/GenBank/DDBJ databases">
        <title>High-Quality Genome Resource of Clonostachys rosea strain S41 by Oxford Nanopore Long-Read Sequencing.</title>
        <authorList>
            <person name="Wang H."/>
        </authorList>
    </citation>
    <scope>NUCLEOTIDE SEQUENCE</scope>
    <source>
        <strain evidence="2">S41</strain>
    </source>
</reference>
<feature type="compositionally biased region" description="Polar residues" evidence="1">
    <location>
        <begin position="494"/>
        <end position="514"/>
    </location>
</feature>
<feature type="region of interest" description="Disordered" evidence="1">
    <location>
        <begin position="494"/>
        <end position="548"/>
    </location>
</feature>
<feature type="compositionally biased region" description="Low complexity" evidence="1">
    <location>
        <begin position="293"/>
        <end position="305"/>
    </location>
</feature>
<evidence type="ECO:0000313" key="2">
    <source>
        <dbReference type="EMBL" id="KAF9749024.1"/>
    </source>
</evidence>
<sequence length="650" mass="70746">MAPGPLKPQKSTPTTAQSTTTIEKATAPARSPKNVPAQDRSNTPSSTSHAHESLSPTGFASRDTASATSASTTLASTRSTSITKPYTSDVNTDHGVPSTKPGHVKSSAVGSSTPLSTLESHRSAAAKAKSPRQITTNQSGHNPVSLNRATDPQLPKKKLPIVRPITSSWSSHDPLILNEPVPAPNYAPHTQRAPNLSENESRRLELKVSRGQDSHAVRQVSVDRSFESHTVSAPGTAPVRQPRFVSETAPGDVERILVKGALEAGKKHQLKAVSSPLKATTQQASQQNFNQTVNQTVQQSSQQTFHGTIEARSRIQTTSSSAAPMAKKQPIVQQQQTSRMTGSQREKAAGSSSLRPKNQKVVQKTSQPGLQQIPSGDQKVLNAGLQRQVNTSSSDPGAKSKQSVQHTIQAITQQTFNQNIHQNVHQNIHQDTQQQNIQNNVQQGFQKQTIQPQNIQPQNMQPQIIRHNVQQSLHQQNIQEQNFQQQIRNNAQQNFHQPSTRALQQDLPQPSKQASRGVASPEGTRPITPRSSGPKATGEQNSQGTPQQFSRWNIQQSVPQSIGPNVKQTSQKPILHPSQKNSQRSLSPLSKQPPPQPSHQDPSQNARQISCGIKQTGREVAKGQAPRHKVGQQVRSPAEKTKGLARIRWT</sequence>
<accession>A0A8H7KAT1</accession>
<organism evidence="2 3">
    <name type="scientific">Bionectria ochroleuca</name>
    <name type="common">Gliocladium roseum</name>
    <dbReference type="NCBI Taxonomy" id="29856"/>
    <lineage>
        <taxon>Eukaryota</taxon>
        <taxon>Fungi</taxon>
        <taxon>Dikarya</taxon>
        <taxon>Ascomycota</taxon>
        <taxon>Pezizomycotina</taxon>
        <taxon>Sordariomycetes</taxon>
        <taxon>Hypocreomycetidae</taxon>
        <taxon>Hypocreales</taxon>
        <taxon>Bionectriaceae</taxon>
        <taxon>Clonostachys</taxon>
    </lineage>
</organism>
<feature type="region of interest" description="Disordered" evidence="1">
    <location>
        <begin position="180"/>
        <end position="201"/>
    </location>
</feature>
<feature type="compositionally biased region" description="Low complexity" evidence="1">
    <location>
        <begin position="8"/>
        <end position="21"/>
    </location>
</feature>
<feature type="compositionally biased region" description="Polar residues" evidence="1">
    <location>
        <begin position="561"/>
        <end position="572"/>
    </location>
</feature>
<feature type="compositionally biased region" description="Polar residues" evidence="1">
    <location>
        <begin position="350"/>
        <end position="375"/>
    </location>
</feature>
<name>A0A8H7KAT1_BIOOC</name>
<feature type="region of interest" description="Disordered" evidence="1">
    <location>
        <begin position="293"/>
        <end position="377"/>
    </location>
</feature>
<feature type="compositionally biased region" description="Polar residues" evidence="1">
    <location>
        <begin position="132"/>
        <end position="150"/>
    </location>
</feature>
<dbReference type="EMBL" id="JADCTT010000008">
    <property type="protein sequence ID" value="KAF9749024.1"/>
    <property type="molecule type" value="Genomic_DNA"/>
</dbReference>
<feature type="compositionally biased region" description="Polar residues" evidence="1">
    <location>
        <begin position="331"/>
        <end position="343"/>
    </location>
</feature>
<dbReference type="AlphaFoldDB" id="A0A8H7KAT1"/>
<feature type="compositionally biased region" description="Polar residues" evidence="1">
    <location>
        <begin position="39"/>
        <end position="58"/>
    </location>
</feature>
<feature type="region of interest" description="Disordered" evidence="1">
    <location>
        <begin position="1"/>
        <end position="157"/>
    </location>
</feature>
<feature type="compositionally biased region" description="Polar residues" evidence="1">
    <location>
        <begin position="538"/>
        <end position="548"/>
    </location>
</feature>
<gene>
    <name evidence="2" type="ORF">IM811_016819</name>
</gene>
<evidence type="ECO:0000313" key="3">
    <source>
        <dbReference type="Proteomes" id="UP000616885"/>
    </source>
</evidence>
<comment type="caution">
    <text evidence="2">The sequence shown here is derived from an EMBL/GenBank/DDBJ whole genome shotgun (WGS) entry which is preliminary data.</text>
</comment>
<evidence type="ECO:0000256" key="1">
    <source>
        <dbReference type="SAM" id="MobiDB-lite"/>
    </source>
</evidence>
<protein>
    <submittedName>
        <fullName evidence="2">Uncharacterized protein</fullName>
    </submittedName>
</protein>
<dbReference type="Proteomes" id="UP000616885">
    <property type="component" value="Unassembled WGS sequence"/>
</dbReference>
<feature type="compositionally biased region" description="Polar residues" evidence="1">
    <location>
        <begin position="108"/>
        <end position="118"/>
    </location>
</feature>
<proteinExistence type="predicted"/>
<feature type="compositionally biased region" description="Low complexity" evidence="1">
    <location>
        <begin position="60"/>
        <end position="83"/>
    </location>
</feature>
<feature type="region of interest" description="Disordered" evidence="1">
    <location>
        <begin position="561"/>
        <end position="650"/>
    </location>
</feature>